<evidence type="ECO:0000313" key="1">
    <source>
        <dbReference type="EMBL" id="GFY54584.1"/>
    </source>
</evidence>
<protein>
    <submittedName>
        <fullName evidence="1">Uncharacterized protein</fullName>
    </submittedName>
</protein>
<dbReference type="EMBL" id="BMAV01009938">
    <property type="protein sequence ID" value="GFY54584.1"/>
    <property type="molecule type" value="Genomic_DNA"/>
</dbReference>
<sequence length="134" mass="15897">MAGGTKRIKIWTLEQHVLDHYIEKNYRSKQLSLRVFKRAGMCQEKEQLFWKRTAGNLYPVRSKGFRSFDFVNRHLWERSPRGPRLKSYVGTNHQMFIPTGNRFSCQHSLNKSFLSTRAEISVWKGKYLLFVTVL</sequence>
<organism evidence="1 2">
    <name type="scientific">Trichonephila inaurata madagascariensis</name>
    <dbReference type="NCBI Taxonomy" id="2747483"/>
    <lineage>
        <taxon>Eukaryota</taxon>
        <taxon>Metazoa</taxon>
        <taxon>Ecdysozoa</taxon>
        <taxon>Arthropoda</taxon>
        <taxon>Chelicerata</taxon>
        <taxon>Arachnida</taxon>
        <taxon>Araneae</taxon>
        <taxon>Araneomorphae</taxon>
        <taxon>Entelegynae</taxon>
        <taxon>Araneoidea</taxon>
        <taxon>Nephilidae</taxon>
        <taxon>Trichonephila</taxon>
        <taxon>Trichonephila inaurata</taxon>
    </lineage>
</organism>
<proteinExistence type="predicted"/>
<dbReference type="AlphaFoldDB" id="A0A8X6XLF6"/>
<gene>
    <name evidence="1" type="ORF">TNIN_188911</name>
</gene>
<evidence type="ECO:0000313" key="2">
    <source>
        <dbReference type="Proteomes" id="UP000886998"/>
    </source>
</evidence>
<keyword evidence="2" id="KW-1185">Reference proteome</keyword>
<comment type="caution">
    <text evidence="1">The sequence shown here is derived from an EMBL/GenBank/DDBJ whole genome shotgun (WGS) entry which is preliminary data.</text>
</comment>
<dbReference type="Proteomes" id="UP000886998">
    <property type="component" value="Unassembled WGS sequence"/>
</dbReference>
<accession>A0A8X6XLF6</accession>
<name>A0A8X6XLF6_9ARAC</name>
<reference evidence="1" key="1">
    <citation type="submission" date="2020-08" db="EMBL/GenBank/DDBJ databases">
        <title>Multicomponent nature underlies the extraordinary mechanical properties of spider dragline silk.</title>
        <authorList>
            <person name="Kono N."/>
            <person name="Nakamura H."/>
            <person name="Mori M."/>
            <person name="Yoshida Y."/>
            <person name="Ohtoshi R."/>
            <person name="Malay A.D."/>
            <person name="Moran D.A.P."/>
            <person name="Tomita M."/>
            <person name="Numata K."/>
            <person name="Arakawa K."/>
        </authorList>
    </citation>
    <scope>NUCLEOTIDE SEQUENCE</scope>
</reference>